<feature type="coiled-coil region" evidence="3">
    <location>
        <begin position="202"/>
        <end position="229"/>
    </location>
</feature>
<evidence type="ECO:0000313" key="5">
    <source>
        <dbReference type="EMBL" id="EAR62603.1"/>
    </source>
</evidence>
<keyword evidence="1 2" id="KW-0645">Protease</keyword>
<keyword evidence="2" id="KW-0378">Hydrolase</keyword>
<sequence>MVTETRLSQEQLYRSCDPELLPFKTTATLEPFSGFFGQERAIEAMDFGIGMRRPGYNLFVMGNPHTGRFSFAMENLKGVAKKEKKPGDWVYLNNLKDNRNPLAIPFPAGKALQFKRDIKNIIESALTEMPAAFESPAYQRKKGKIERDLNRYYDQAIEGVEREAREHSIAVYRDAGSIGFTPVAEGQAMDEAVFSQLPEDVRDAFTKAISDLEEKLNEALTELPLWRREAAEKLKNLDRDTARQAISPLFQPIKDKYANISAAADYLTEMETSLVKNCGEIVGEEKLLEPVTDATRRSYMESNYGVNLLVNNEKVKGAPVVYEAHPSYENLFGRVEYTSEMGALSTSYKLIRPGALHRANGGYLVLEAEKLLEQPFVYGALKRALKSHEIRIESPASEYTGISTITLTPQAVPLSVKVVLIGARNIYYLLQELDHDFEKMFRVVVDFDEDVRRTPQAIRSYARLMKTLAEEEGLAPLTRRAVARLVEHSSRQAEDQELLSAHIGELVDLLCEADFKRIKEEDELINADHVEMALNAKERRTARMSEKIAEGILNETVLIDTDGEAVGKSNGLTVLQVGDVAFGTPARITATVHPGNRGIVDIEREVTLGQPIHSKGVLILSGFLGHQYAQDFPLALSASIALEQSYGYVDGDSASLAEVCTLLSALTHIPISQNYATTGSINQYGEVQAIGGVNEKIEGFFNLCKTRGLNGSQGVIIPKANVRNLMLKDEVVDAVKQGMFSVYAVAHVDECLEILMQRKAGRRKEDGTFTQRSINAQVVKRLREISQAKADDA</sequence>
<feature type="domain" description="Lon proteolytic" evidence="4">
    <location>
        <begin position="563"/>
        <end position="758"/>
    </location>
</feature>
<dbReference type="GO" id="GO:0006508">
    <property type="term" value="P:proteolysis"/>
    <property type="evidence" value="ECO:0007669"/>
    <property type="project" value="UniProtKB-KW"/>
</dbReference>
<dbReference type="GO" id="GO:0005524">
    <property type="term" value="F:ATP binding"/>
    <property type="evidence" value="ECO:0007669"/>
    <property type="project" value="InterPro"/>
</dbReference>
<keyword evidence="6" id="KW-1185">Reference proteome</keyword>
<keyword evidence="3" id="KW-0175">Coiled coil</keyword>
<dbReference type="InterPro" id="IPR008269">
    <property type="entry name" value="Lon_proteolytic"/>
</dbReference>
<feature type="active site" evidence="2">
    <location>
        <position position="696"/>
    </location>
</feature>
<dbReference type="SUPFAM" id="SSF52540">
    <property type="entry name" value="P-loop containing nucleoside triphosphate hydrolases"/>
    <property type="match status" value="1"/>
</dbReference>
<feature type="active site" evidence="2">
    <location>
        <position position="653"/>
    </location>
</feature>
<dbReference type="InterPro" id="IPR014721">
    <property type="entry name" value="Ribsml_uS5_D2-typ_fold_subgr"/>
</dbReference>
<dbReference type="Gene3D" id="3.30.230.10">
    <property type="match status" value="1"/>
</dbReference>
<dbReference type="EMBL" id="AAOW01000002">
    <property type="protein sequence ID" value="EAR62603.1"/>
    <property type="molecule type" value="Genomic_DNA"/>
</dbReference>
<dbReference type="InterPro" id="IPR027417">
    <property type="entry name" value="P-loop_NTPase"/>
</dbReference>
<dbReference type="Pfam" id="PF20437">
    <property type="entry name" value="LonC_helical"/>
    <property type="match status" value="1"/>
</dbReference>
<comment type="similarity">
    <text evidence="2">Belongs to the peptidase S16 family.</text>
</comment>
<dbReference type="Pfam" id="PF20436">
    <property type="entry name" value="LonB_AAA-LID"/>
    <property type="match status" value="1"/>
</dbReference>
<reference evidence="5 6" key="1">
    <citation type="submission" date="2006-02" db="EMBL/GenBank/DDBJ databases">
        <authorList>
            <person name="Pinhassi J."/>
            <person name="Pedros-Alio C."/>
            <person name="Ferriera S."/>
            <person name="Johnson J."/>
            <person name="Kravitz S."/>
            <person name="Halpern A."/>
            <person name="Remington K."/>
            <person name="Beeson K."/>
            <person name="Tran B."/>
            <person name="Rogers Y.-H."/>
            <person name="Friedman R."/>
            <person name="Venter J.C."/>
        </authorList>
    </citation>
    <scope>NUCLEOTIDE SEQUENCE [LARGE SCALE GENOMIC DNA]</scope>
    <source>
        <strain evidence="5 6">MED92</strain>
    </source>
</reference>
<keyword evidence="2" id="KW-0720">Serine protease</keyword>
<dbReference type="InterPro" id="IPR020568">
    <property type="entry name" value="Ribosomal_Su5_D2-typ_SF"/>
</dbReference>
<dbReference type="GO" id="GO:0004252">
    <property type="term" value="F:serine-type endopeptidase activity"/>
    <property type="evidence" value="ECO:0007669"/>
    <property type="project" value="UniProtKB-UniRule"/>
</dbReference>
<gene>
    <name evidence="5" type="ORF">MED92_05778</name>
</gene>
<dbReference type="Pfam" id="PF13654">
    <property type="entry name" value="AAA_32"/>
    <property type="match status" value="1"/>
</dbReference>
<dbReference type="EC" id="3.4.21.53" evidence="2"/>
<organism evidence="5 6">
    <name type="scientific">Neptuniibacter caesariensis</name>
    <dbReference type="NCBI Taxonomy" id="207954"/>
    <lineage>
        <taxon>Bacteria</taxon>
        <taxon>Pseudomonadati</taxon>
        <taxon>Pseudomonadota</taxon>
        <taxon>Gammaproteobacteria</taxon>
        <taxon>Oceanospirillales</taxon>
        <taxon>Oceanospirillaceae</taxon>
        <taxon>Neptuniibacter</taxon>
    </lineage>
</organism>
<dbReference type="InterPro" id="IPR027065">
    <property type="entry name" value="Lon_Prtase"/>
</dbReference>
<dbReference type="PRINTS" id="PR00830">
    <property type="entry name" value="ENDOLAPTASE"/>
</dbReference>
<dbReference type="Pfam" id="PF05362">
    <property type="entry name" value="Lon_C"/>
    <property type="match status" value="1"/>
</dbReference>
<protein>
    <recommendedName>
        <fullName evidence="2">endopeptidase La</fullName>
        <ecNumber evidence="2">3.4.21.53</ecNumber>
    </recommendedName>
</protein>
<dbReference type="Gene3D" id="3.40.50.300">
    <property type="entry name" value="P-loop containing nucleotide triphosphate hydrolases"/>
    <property type="match status" value="2"/>
</dbReference>
<dbReference type="InterPro" id="IPR046844">
    <property type="entry name" value="Lon-like_helical"/>
</dbReference>
<name>A0A7U8C6U8_NEPCE</name>
<dbReference type="Proteomes" id="UP000002171">
    <property type="component" value="Unassembled WGS sequence"/>
</dbReference>
<evidence type="ECO:0000256" key="3">
    <source>
        <dbReference type="SAM" id="Coils"/>
    </source>
</evidence>
<dbReference type="RefSeq" id="WP_007021621.1">
    <property type="nucleotide sequence ID" value="NZ_CH724126.1"/>
</dbReference>
<comment type="caution">
    <text evidence="5">The sequence shown here is derived from an EMBL/GenBank/DDBJ whole genome shotgun (WGS) entry which is preliminary data.</text>
</comment>
<proteinExistence type="inferred from homology"/>
<evidence type="ECO:0000259" key="4">
    <source>
        <dbReference type="PROSITE" id="PS51786"/>
    </source>
</evidence>
<dbReference type="PANTHER" id="PTHR10046">
    <property type="entry name" value="ATP DEPENDENT LON PROTEASE FAMILY MEMBER"/>
    <property type="match status" value="1"/>
</dbReference>
<evidence type="ECO:0000313" key="6">
    <source>
        <dbReference type="Proteomes" id="UP000002171"/>
    </source>
</evidence>
<dbReference type="InterPro" id="IPR041699">
    <property type="entry name" value="AAA_32"/>
</dbReference>
<dbReference type="GO" id="GO:0030163">
    <property type="term" value="P:protein catabolic process"/>
    <property type="evidence" value="ECO:0007669"/>
    <property type="project" value="InterPro"/>
</dbReference>
<dbReference type="GO" id="GO:0004176">
    <property type="term" value="F:ATP-dependent peptidase activity"/>
    <property type="evidence" value="ECO:0007669"/>
    <property type="project" value="UniProtKB-UniRule"/>
</dbReference>
<accession>A0A7U8C6U8</accession>
<dbReference type="InterPro" id="IPR046843">
    <property type="entry name" value="LonB_AAA-LID"/>
</dbReference>
<dbReference type="OrthoDB" id="9758568at2"/>
<evidence type="ECO:0000256" key="1">
    <source>
        <dbReference type="ARBA" id="ARBA00022670"/>
    </source>
</evidence>
<dbReference type="SUPFAM" id="SSF54211">
    <property type="entry name" value="Ribosomal protein S5 domain 2-like"/>
    <property type="match status" value="1"/>
</dbReference>
<dbReference type="AlphaFoldDB" id="A0A7U8C6U8"/>
<dbReference type="Gene3D" id="1.10.8.60">
    <property type="match status" value="1"/>
</dbReference>
<dbReference type="PROSITE" id="PS51786">
    <property type="entry name" value="LON_PROTEOLYTIC"/>
    <property type="match status" value="1"/>
</dbReference>
<evidence type="ECO:0000256" key="2">
    <source>
        <dbReference type="PROSITE-ProRule" id="PRU01122"/>
    </source>
</evidence>
<comment type="catalytic activity">
    <reaction evidence="2">
        <text>Hydrolysis of proteins in presence of ATP.</text>
        <dbReference type="EC" id="3.4.21.53"/>
    </reaction>
</comment>